<keyword evidence="2" id="KW-1185">Reference proteome</keyword>
<accession>A0A9Q3ETX3</accession>
<dbReference type="AlphaFoldDB" id="A0A9Q3ETX3"/>
<evidence type="ECO:0000313" key="2">
    <source>
        <dbReference type="Proteomes" id="UP000765509"/>
    </source>
</evidence>
<dbReference type="EMBL" id="AVOT02032219">
    <property type="protein sequence ID" value="MBW0525952.1"/>
    <property type="molecule type" value="Genomic_DNA"/>
</dbReference>
<protein>
    <submittedName>
        <fullName evidence="1">Uncharacterized protein</fullName>
    </submittedName>
</protein>
<name>A0A9Q3ETX3_9BASI</name>
<proteinExistence type="predicted"/>
<sequence>MKCSKSYFVSSKDPKTVGCLSVLAAIVYCPKDKCLFTVPGSSSTPDVSFENCSIGNNKNFTVFPTSYTVVDQKKTITVFTGDAFTKRGTRISIPRRYPATCTWATPSDHNAQSPVCAHCTHSPP</sequence>
<evidence type="ECO:0000313" key="1">
    <source>
        <dbReference type="EMBL" id="MBW0525952.1"/>
    </source>
</evidence>
<comment type="caution">
    <text evidence="1">The sequence shown here is derived from an EMBL/GenBank/DDBJ whole genome shotgun (WGS) entry which is preliminary data.</text>
</comment>
<gene>
    <name evidence="1" type="ORF">O181_065667</name>
</gene>
<organism evidence="1 2">
    <name type="scientific">Austropuccinia psidii MF-1</name>
    <dbReference type="NCBI Taxonomy" id="1389203"/>
    <lineage>
        <taxon>Eukaryota</taxon>
        <taxon>Fungi</taxon>
        <taxon>Dikarya</taxon>
        <taxon>Basidiomycota</taxon>
        <taxon>Pucciniomycotina</taxon>
        <taxon>Pucciniomycetes</taxon>
        <taxon>Pucciniales</taxon>
        <taxon>Sphaerophragmiaceae</taxon>
        <taxon>Austropuccinia</taxon>
    </lineage>
</organism>
<reference evidence="1" key="1">
    <citation type="submission" date="2021-03" db="EMBL/GenBank/DDBJ databases">
        <title>Draft genome sequence of rust myrtle Austropuccinia psidii MF-1, a brazilian biotype.</title>
        <authorList>
            <person name="Quecine M.C."/>
            <person name="Pachon D.M.R."/>
            <person name="Bonatelli M.L."/>
            <person name="Correr F.H."/>
            <person name="Franceschini L.M."/>
            <person name="Leite T.F."/>
            <person name="Margarido G.R.A."/>
            <person name="Almeida C.A."/>
            <person name="Ferrarezi J.A."/>
            <person name="Labate C.A."/>
        </authorList>
    </citation>
    <scope>NUCLEOTIDE SEQUENCE</scope>
    <source>
        <strain evidence="1">MF-1</strain>
    </source>
</reference>
<dbReference type="Proteomes" id="UP000765509">
    <property type="component" value="Unassembled WGS sequence"/>
</dbReference>